<dbReference type="AlphaFoldDB" id="A0A833VGT4"/>
<dbReference type="InterPro" id="IPR002182">
    <property type="entry name" value="NB-ARC"/>
</dbReference>
<dbReference type="PANTHER" id="PTHR23155">
    <property type="entry name" value="DISEASE RESISTANCE PROTEIN RP"/>
    <property type="match status" value="1"/>
</dbReference>
<keyword evidence="2" id="KW-0433">Leucine-rich repeat</keyword>
<feature type="domain" description="NB-ARC" evidence="7">
    <location>
        <begin position="210"/>
        <end position="363"/>
    </location>
</feature>
<evidence type="ECO:0000259" key="9">
    <source>
        <dbReference type="Pfam" id="PF23559"/>
    </source>
</evidence>
<reference evidence="11" key="1">
    <citation type="submission" date="2020-01" db="EMBL/GenBank/DDBJ databases">
        <title>Genome sequence of Kobresia littledalei, the first chromosome-level genome in the family Cyperaceae.</title>
        <authorList>
            <person name="Qu G."/>
        </authorList>
    </citation>
    <scope>NUCLEOTIDE SEQUENCE</scope>
    <source>
        <strain evidence="11">C.B.Clarke</strain>
        <tissue evidence="11">Leaf</tissue>
    </source>
</reference>
<dbReference type="GO" id="GO:0098542">
    <property type="term" value="P:defense response to other organism"/>
    <property type="evidence" value="ECO:0007669"/>
    <property type="project" value="TreeGrafter"/>
</dbReference>
<accession>A0A833VGT4</accession>
<evidence type="ECO:0000313" key="12">
    <source>
        <dbReference type="Proteomes" id="UP000623129"/>
    </source>
</evidence>
<evidence type="ECO:0000256" key="6">
    <source>
        <dbReference type="SAM" id="MobiDB-lite"/>
    </source>
</evidence>
<dbReference type="InterPro" id="IPR041118">
    <property type="entry name" value="Rx_N"/>
</dbReference>
<dbReference type="Proteomes" id="UP000623129">
    <property type="component" value="Unassembled WGS sequence"/>
</dbReference>
<keyword evidence="4" id="KW-0547">Nucleotide-binding</keyword>
<feature type="region of interest" description="Disordered" evidence="6">
    <location>
        <begin position="153"/>
        <end position="185"/>
    </location>
</feature>
<evidence type="ECO:0000256" key="5">
    <source>
        <dbReference type="ARBA" id="ARBA00022821"/>
    </source>
</evidence>
<dbReference type="SUPFAM" id="SSF52540">
    <property type="entry name" value="P-loop containing nucleoside triphosphate hydrolases"/>
    <property type="match status" value="1"/>
</dbReference>
<dbReference type="InterPro" id="IPR056789">
    <property type="entry name" value="LRR_R13L1-DRL21"/>
</dbReference>
<evidence type="ECO:0000256" key="1">
    <source>
        <dbReference type="ARBA" id="ARBA00008894"/>
    </source>
</evidence>
<evidence type="ECO:0000313" key="11">
    <source>
        <dbReference type="EMBL" id="KAF3322588.1"/>
    </source>
</evidence>
<dbReference type="Pfam" id="PF18052">
    <property type="entry name" value="Rx_N"/>
    <property type="match status" value="1"/>
</dbReference>
<gene>
    <name evidence="11" type="ORF">FCM35_KLT12577</name>
</gene>
<organism evidence="11 12">
    <name type="scientific">Carex littledalei</name>
    <dbReference type="NCBI Taxonomy" id="544730"/>
    <lineage>
        <taxon>Eukaryota</taxon>
        <taxon>Viridiplantae</taxon>
        <taxon>Streptophyta</taxon>
        <taxon>Embryophyta</taxon>
        <taxon>Tracheophyta</taxon>
        <taxon>Spermatophyta</taxon>
        <taxon>Magnoliopsida</taxon>
        <taxon>Liliopsida</taxon>
        <taxon>Poales</taxon>
        <taxon>Cyperaceae</taxon>
        <taxon>Cyperoideae</taxon>
        <taxon>Cariceae</taxon>
        <taxon>Carex</taxon>
        <taxon>Carex subgen. Euthyceras</taxon>
    </lineage>
</organism>
<protein>
    <submittedName>
        <fullName evidence="11">Disease resistance protein RGA1</fullName>
    </submittedName>
</protein>
<dbReference type="Gene3D" id="3.80.10.10">
    <property type="entry name" value="Ribonuclease Inhibitor"/>
    <property type="match status" value="1"/>
</dbReference>
<dbReference type="Pfam" id="PF23559">
    <property type="entry name" value="WHD_DRP"/>
    <property type="match status" value="1"/>
</dbReference>
<evidence type="ECO:0000259" key="7">
    <source>
        <dbReference type="Pfam" id="PF00931"/>
    </source>
</evidence>
<dbReference type="EMBL" id="SWLB01000024">
    <property type="protein sequence ID" value="KAF3322588.1"/>
    <property type="molecule type" value="Genomic_DNA"/>
</dbReference>
<dbReference type="Pfam" id="PF00931">
    <property type="entry name" value="NB-ARC"/>
    <property type="match status" value="1"/>
</dbReference>
<dbReference type="OrthoDB" id="2973320at2759"/>
<sequence>MNWLSKIVSVSGLAEKAGEMVGDRVVSLVESEVTRYRNVEEGLGRLRRTSGRINCLLTDAEERRYIEDESVINWLNHLKSVSFDTDDLLDEYQTAINVHNHSANVAPSPSLKRKWYQIDLPTISPEWGPFQRRRFASEINKIDKRLDEISKSRKNLRLKGEDGKRKHSSHPSFHTGPCHDPARIIGRDDDKNEIVNLLIPAQTSASASAQKITVVPIHGAPGIGKTTLAQMVYDDPRLDCFNIKAWVCLTERCDVSTAMKKIYEKMTGLRCDFGDIGRLQERLREFLKMHEDNKFLLVIDNFWATDLHYWEMLRVPLLAGGDGSKVLITTRNERTYQIMQGVIQRPSLKGLDEEDCWQLIQSLSLSQGIINHDHEKLVSIGKEIAIRCHGSPMAAKALGAVLNGRSYEEWSDVLSEMRPLNDDINEAVRASLKISYHHLKYHLKRCFAYCSIFPNGYVFERDQVIRYWIAEGLIQPDGRRRLEAVGSKYFEELVWRSFFEKITIGTKGQNAKHFSRQIERYRMPSLMLDIAMEVSKYEFRSFESGKPLLEGNHDNPDQVRYASFLQPKNTNTVKLECLEPYSNLRTLKFCHELNEGVVVLNSIRAPFFRKFMHLRILDMSNSDLKLVPDSVGELIHLRFLGFSNTKITTLPEKICDLFNLQTLELKGCLKLAVLPEGLRRLINLRHLDLNLDWEEIIDSTEVALPQGIGELEGLQTLSRFNVTSSDKGQFCNISELNNLNLRGELCILNLEKVSTGHAEKANLQGKQFIENLMLRWHSSALNDEQLQQQSEEVINFLQPHNRLRCLWIVNYPGTKFPDWMGDTSFSSLETIRISNCNNDRFLPLLGQLNWLKNLLIDNITVDEITMPGGFPSLEHLQLLNLSSLQSLHVENEIPKLKQIDVSDCPNLLELVIHRHLHDKFERENCPNLSRIICVPLE</sequence>
<evidence type="ECO:0000256" key="4">
    <source>
        <dbReference type="ARBA" id="ARBA00022741"/>
    </source>
</evidence>
<dbReference type="InterPro" id="IPR032675">
    <property type="entry name" value="LRR_dom_sf"/>
</dbReference>
<evidence type="ECO:0000259" key="8">
    <source>
        <dbReference type="Pfam" id="PF18052"/>
    </source>
</evidence>
<dbReference type="PANTHER" id="PTHR23155:SF1241">
    <property type="entry name" value="DISEASE RESISTANCE RPP13-LIKE PROTEIN 1-RELATED"/>
    <property type="match status" value="1"/>
</dbReference>
<evidence type="ECO:0000256" key="2">
    <source>
        <dbReference type="ARBA" id="ARBA00022614"/>
    </source>
</evidence>
<dbReference type="Gene3D" id="1.20.5.4130">
    <property type="match status" value="1"/>
</dbReference>
<keyword evidence="12" id="KW-1185">Reference proteome</keyword>
<keyword evidence="3" id="KW-0677">Repeat</keyword>
<dbReference type="SUPFAM" id="SSF52058">
    <property type="entry name" value="L domain-like"/>
    <property type="match status" value="1"/>
</dbReference>
<keyword evidence="5" id="KW-0611">Plant defense</keyword>
<evidence type="ECO:0000256" key="3">
    <source>
        <dbReference type="ARBA" id="ARBA00022737"/>
    </source>
</evidence>
<comment type="caution">
    <text evidence="11">The sequence shown here is derived from an EMBL/GenBank/DDBJ whole genome shotgun (WGS) entry which is preliminary data.</text>
</comment>
<dbReference type="Gene3D" id="1.10.8.430">
    <property type="entry name" value="Helical domain of apoptotic protease-activating factors"/>
    <property type="match status" value="1"/>
</dbReference>
<comment type="similarity">
    <text evidence="1">Belongs to the disease resistance NB-LRR family.</text>
</comment>
<feature type="domain" description="Disease resistance protein winged helix" evidence="9">
    <location>
        <begin position="452"/>
        <end position="531"/>
    </location>
</feature>
<proteinExistence type="inferred from homology"/>
<dbReference type="PRINTS" id="PR00364">
    <property type="entry name" value="DISEASERSIST"/>
</dbReference>
<dbReference type="Gene3D" id="3.40.50.300">
    <property type="entry name" value="P-loop containing nucleotide triphosphate hydrolases"/>
    <property type="match status" value="1"/>
</dbReference>
<dbReference type="Pfam" id="PF25019">
    <property type="entry name" value="LRR_R13L1-DRL21"/>
    <property type="match status" value="1"/>
</dbReference>
<dbReference type="GO" id="GO:0043531">
    <property type="term" value="F:ADP binding"/>
    <property type="evidence" value="ECO:0007669"/>
    <property type="project" value="InterPro"/>
</dbReference>
<dbReference type="InterPro" id="IPR027417">
    <property type="entry name" value="P-loop_NTPase"/>
</dbReference>
<feature type="domain" description="Disease resistance N-terminal" evidence="8">
    <location>
        <begin position="23"/>
        <end position="102"/>
    </location>
</feature>
<dbReference type="InterPro" id="IPR042197">
    <property type="entry name" value="Apaf_helical"/>
</dbReference>
<name>A0A833VGT4_9POAL</name>
<evidence type="ECO:0000259" key="10">
    <source>
        <dbReference type="Pfam" id="PF25019"/>
    </source>
</evidence>
<feature type="domain" description="R13L1/DRL21-like LRR repeat region" evidence="10">
    <location>
        <begin position="733"/>
        <end position="858"/>
    </location>
</feature>
<dbReference type="InterPro" id="IPR058922">
    <property type="entry name" value="WHD_DRP"/>
</dbReference>
<dbReference type="InterPro" id="IPR044974">
    <property type="entry name" value="Disease_R_plants"/>
</dbReference>